<dbReference type="InterPro" id="IPR036850">
    <property type="entry name" value="NDK-like_dom_sf"/>
</dbReference>
<evidence type="ECO:0000256" key="2">
    <source>
        <dbReference type="ARBA" id="ARBA00008142"/>
    </source>
</evidence>
<dbReference type="PROSITE" id="PS00469">
    <property type="entry name" value="NDPK"/>
    <property type="match status" value="1"/>
</dbReference>
<sequence>LVLGLGRALKASADRPSPAPTRRGRHGLPGALPGPKPPAGAAGPEPPRTPLLRLRPRGTAGEDAAGGQAGRAAAAAARGHHPALRAPRLQAGGHEAAPGSRGDNRSRGVAGDTARVSLSLSLPQADRRLVEQHYEQLRLKPFYPALVAYMTSGPVVAMVRGQPGGPQGRGDAGGLSWARPAGVGGLRRGAVHTGHGWGQQRRGDNPGGPQRAHRQVGPGGGTRAVALSPSLSPRRNVVHASDSVETAQREIGFWFQRDELVAWDSSDRDNIYGP</sequence>
<proteinExistence type="inferred from homology"/>
<comment type="similarity">
    <text evidence="2 7">Belongs to the NDK family.</text>
</comment>
<dbReference type="Gene3D" id="3.30.70.141">
    <property type="entry name" value="Nucleoside diphosphate kinase-like domain"/>
    <property type="match status" value="1"/>
</dbReference>
<dbReference type="InterPro" id="IPR034907">
    <property type="entry name" value="NDK-like_dom"/>
</dbReference>
<gene>
    <name evidence="11" type="primary">LOC115497263</name>
</gene>
<feature type="region of interest" description="Disordered" evidence="9">
    <location>
        <begin position="1"/>
        <end position="111"/>
    </location>
</feature>
<dbReference type="InterPro" id="IPR023005">
    <property type="entry name" value="Nucleoside_diP_kinase_AS"/>
</dbReference>
<feature type="compositionally biased region" description="Pro residues" evidence="9">
    <location>
        <begin position="32"/>
        <end position="49"/>
    </location>
</feature>
<evidence type="ECO:0000256" key="6">
    <source>
        <dbReference type="ARBA" id="ARBA00022840"/>
    </source>
</evidence>
<dbReference type="PROSITE" id="PS51374">
    <property type="entry name" value="NDPK_LIKE"/>
    <property type="match status" value="1"/>
</dbReference>
<dbReference type="Proteomes" id="UP000007754">
    <property type="component" value="Chromosome 14"/>
</dbReference>
<dbReference type="GO" id="GO:0005524">
    <property type="term" value="F:ATP binding"/>
    <property type="evidence" value="ECO:0007669"/>
    <property type="project" value="UniProtKB-KW"/>
</dbReference>
<evidence type="ECO:0000256" key="8">
    <source>
        <dbReference type="RuleBase" id="RU004013"/>
    </source>
</evidence>
<dbReference type="SUPFAM" id="SSF54919">
    <property type="entry name" value="Nucleoside diphosphate kinase, NDK"/>
    <property type="match status" value="2"/>
</dbReference>
<dbReference type="PANTHER" id="PTHR11349">
    <property type="entry name" value="NUCLEOSIDE DIPHOSPHATE KINASE"/>
    <property type="match status" value="1"/>
</dbReference>
<dbReference type="InParanoid" id="A0A674HQK7"/>
<keyword evidence="6 8" id="KW-0067">ATP-binding</keyword>
<keyword evidence="12" id="KW-1185">Reference proteome</keyword>
<accession>A0A674HQK7</accession>
<evidence type="ECO:0000256" key="3">
    <source>
        <dbReference type="ARBA" id="ARBA00022679"/>
    </source>
</evidence>
<keyword evidence="3 8" id="KW-0808">Transferase</keyword>
<dbReference type="Ensembl" id="ENSTGUT00000042469.1">
    <property type="protein sequence ID" value="ENSTGUP00000036805.1"/>
    <property type="gene ID" value="ENSTGUG00000019654.1"/>
</dbReference>
<comment type="caution">
    <text evidence="7">Lacks conserved residue(s) required for the propagation of feature annotation.</text>
</comment>
<evidence type="ECO:0000256" key="4">
    <source>
        <dbReference type="ARBA" id="ARBA00022741"/>
    </source>
</evidence>
<evidence type="ECO:0000259" key="10">
    <source>
        <dbReference type="SMART" id="SM00562"/>
    </source>
</evidence>
<protein>
    <recommendedName>
        <fullName evidence="8">Nucleoside diphosphate kinase</fullName>
        <ecNumber evidence="8">2.7.4.6</ecNumber>
    </recommendedName>
</protein>
<dbReference type="GO" id="GO:0004550">
    <property type="term" value="F:nucleoside diphosphate kinase activity"/>
    <property type="evidence" value="ECO:0007669"/>
    <property type="project" value="UniProtKB-EC"/>
</dbReference>
<evidence type="ECO:0000256" key="9">
    <source>
        <dbReference type="SAM" id="MobiDB-lite"/>
    </source>
</evidence>
<keyword evidence="5 8" id="KW-0418">Kinase</keyword>
<reference evidence="11 12" key="1">
    <citation type="journal article" date="2010" name="Nature">
        <title>The genome of a songbird.</title>
        <authorList>
            <person name="Warren W.C."/>
            <person name="Clayton D.F."/>
            <person name="Ellegren H."/>
            <person name="Arnold A.P."/>
            <person name="Hillier L.W."/>
            <person name="Kunstner A."/>
            <person name="Searle S."/>
            <person name="White S."/>
            <person name="Vilella A.J."/>
            <person name="Fairley S."/>
            <person name="Heger A."/>
            <person name="Kong L."/>
            <person name="Ponting C.P."/>
            <person name="Jarvis E.D."/>
            <person name="Mello C.V."/>
            <person name="Minx P."/>
            <person name="Lovell P."/>
            <person name="Velho T.A."/>
            <person name="Ferris M."/>
            <person name="Balakrishnan C.N."/>
            <person name="Sinha S."/>
            <person name="Blatti C."/>
            <person name="London S.E."/>
            <person name="Li Y."/>
            <person name="Lin Y.C."/>
            <person name="George J."/>
            <person name="Sweedler J."/>
            <person name="Southey B."/>
            <person name="Gunaratne P."/>
            <person name="Watson M."/>
            <person name="Nam K."/>
            <person name="Backstrom N."/>
            <person name="Smeds L."/>
            <person name="Nabholz B."/>
            <person name="Itoh Y."/>
            <person name="Whitney O."/>
            <person name="Pfenning A.R."/>
            <person name="Howard J."/>
            <person name="Volker M."/>
            <person name="Skinner B.M."/>
            <person name="Griffin D.K."/>
            <person name="Ye L."/>
            <person name="McLaren W.M."/>
            <person name="Flicek P."/>
            <person name="Quesada V."/>
            <person name="Velasco G."/>
            <person name="Lopez-Otin C."/>
            <person name="Puente X.S."/>
            <person name="Olender T."/>
            <person name="Lancet D."/>
            <person name="Smit A.F."/>
            <person name="Hubley R."/>
            <person name="Konkel M.K."/>
            <person name="Walker J.A."/>
            <person name="Batzer M.A."/>
            <person name="Gu W."/>
            <person name="Pollock D.D."/>
            <person name="Chen L."/>
            <person name="Cheng Z."/>
            <person name="Eichler E.E."/>
            <person name="Stapley J."/>
            <person name="Slate J."/>
            <person name="Ekblom R."/>
            <person name="Birkhead T."/>
            <person name="Burke T."/>
            <person name="Burt D."/>
            <person name="Scharff C."/>
            <person name="Adam I."/>
            <person name="Richard H."/>
            <person name="Sultan M."/>
            <person name="Soldatov A."/>
            <person name="Lehrach H."/>
            <person name="Edwards S.V."/>
            <person name="Yang S.P."/>
            <person name="Li X."/>
            <person name="Graves T."/>
            <person name="Fulton L."/>
            <person name="Nelson J."/>
            <person name="Chinwalla A."/>
            <person name="Hou S."/>
            <person name="Mardis E.R."/>
            <person name="Wilson R.K."/>
        </authorList>
    </citation>
    <scope>NUCLEOTIDE SEQUENCE [LARGE SCALE GENOMIC DNA]</scope>
</reference>
<evidence type="ECO:0000256" key="1">
    <source>
        <dbReference type="ARBA" id="ARBA00001946"/>
    </source>
</evidence>
<comment type="catalytic activity">
    <reaction evidence="8">
        <text>a 2'-deoxyribonucleoside 5'-diphosphate + ATP = a 2'-deoxyribonucleoside 5'-triphosphate + ADP</text>
        <dbReference type="Rhea" id="RHEA:44640"/>
        <dbReference type="ChEBI" id="CHEBI:30616"/>
        <dbReference type="ChEBI" id="CHEBI:61560"/>
        <dbReference type="ChEBI" id="CHEBI:73316"/>
        <dbReference type="ChEBI" id="CHEBI:456216"/>
        <dbReference type="EC" id="2.7.4.6"/>
    </reaction>
</comment>
<name>A0A674HQK7_TAEGU</name>
<comment type="cofactor">
    <cofactor evidence="1">
        <name>Mg(2+)</name>
        <dbReference type="ChEBI" id="CHEBI:18420"/>
    </cofactor>
</comment>
<dbReference type="OMA" id="WGPGDAW"/>
<dbReference type="Pfam" id="PF00334">
    <property type="entry name" value="NDK"/>
    <property type="match status" value="2"/>
</dbReference>
<reference evidence="11" key="2">
    <citation type="submission" date="2025-08" db="UniProtKB">
        <authorList>
            <consortium name="Ensembl"/>
        </authorList>
    </citation>
    <scope>IDENTIFICATION</scope>
</reference>
<reference evidence="11" key="3">
    <citation type="submission" date="2025-09" db="UniProtKB">
        <authorList>
            <consortium name="Ensembl"/>
        </authorList>
    </citation>
    <scope>IDENTIFICATION</scope>
</reference>
<keyword evidence="4 8" id="KW-0547">Nucleotide-binding</keyword>
<dbReference type="EC" id="2.7.4.6" evidence="8"/>
<evidence type="ECO:0000313" key="11">
    <source>
        <dbReference type="Ensembl" id="ENSTGUP00000036805.1"/>
    </source>
</evidence>
<evidence type="ECO:0000256" key="7">
    <source>
        <dbReference type="PROSITE-ProRule" id="PRU00706"/>
    </source>
</evidence>
<evidence type="ECO:0000313" key="12">
    <source>
        <dbReference type="Proteomes" id="UP000007754"/>
    </source>
</evidence>
<feature type="domain" description="Nucleoside diphosphate kinase-like" evidence="10">
    <location>
        <begin position="103"/>
        <end position="262"/>
    </location>
</feature>
<evidence type="ECO:0000256" key="5">
    <source>
        <dbReference type="ARBA" id="ARBA00022777"/>
    </source>
</evidence>
<dbReference type="SMART" id="SM00562">
    <property type="entry name" value="NDK"/>
    <property type="match status" value="1"/>
</dbReference>
<feature type="region of interest" description="Disordered" evidence="9">
    <location>
        <begin position="162"/>
        <end position="234"/>
    </location>
</feature>
<organism evidence="11 12">
    <name type="scientific">Taeniopygia guttata</name>
    <name type="common">Zebra finch</name>
    <name type="synonym">Poephila guttata</name>
    <dbReference type="NCBI Taxonomy" id="59729"/>
    <lineage>
        <taxon>Eukaryota</taxon>
        <taxon>Metazoa</taxon>
        <taxon>Chordata</taxon>
        <taxon>Craniata</taxon>
        <taxon>Vertebrata</taxon>
        <taxon>Euteleostomi</taxon>
        <taxon>Archelosauria</taxon>
        <taxon>Archosauria</taxon>
        <taxon>Dinosauria</taxon>
        <taxon>Saurischia</taxon>
        <taxon>Theropoda</taxon>
        <taxon>Coelurosauria</taxon>
        <taxon>Aves</taxon>
        <taxon>Neognathae</taxon>
        <taxon>Neoaves</taxon>
        <taxon>Telluraves</taxon>
        <taxon>Australaves</taxon>
        <taxon>Passeriformes</taxon>
        <taxon>Passeroidea</taxon>
        <taxon>Estrildidae</taxon>
        <taxon>Estrildinae</taxon>
        <taxon>Taeniopygia</taxon>
    </lineage>
</organism>
<dbReference type="AlphaFoldDB" id="A0A674HQK7"/>
<feature type="compositionally biased region" description="Gly residues" evidence="9">
    <location>
        <begin position="162"/>
        <end position="173"/>
    </location>
</feature>